<dbReference type="InterPro" id="IPR029044">
    <property type="entry name" value="Nucleotide-diphossugar_trans"/>
</dbReference>
<evidence type="ECO:0000256" key="2">
    <source>
        <dbReference type="ARBA" id="ARBA00022676"/>
    </source>
</evidence>
<feature type="domain" description="Glycosyltransferase 2-like" evidence="4">
    <location>
        <begin position="312"/>
        <end position="491"/>
    </location>
</feature>
<comment type="caution">
    <text evidence="5">The sequence shown here is derived from an EMBL/GenBank/DDBJ whole genome shotgun (WGS) entry which is preliminary data.</text>
</comment>
<sequence>MTTADPDAVRQRRHAEAADAWARGRDALDAGDLATALFWLERVGRIAPQDPRPAFERALILAATQDPAAEPALHAIATAHDLAGAWLALARVRWRARDQPGAATALATLFQRHELPDDPDLAAFAAAVAEAAGAPGWCAIADGALALHAATPTIRADGVECAALPRKLAGIATLQIEAAGIPLLGSPLDLATLRRTGGIAHAERGGITGWVTHPAAPDRAPKLELIDRHGTSRAIHPRRRLPPDAPAWFLPRHAFRIGAKALQGLQPPFRIVKPDGTLLHGTPLDPAMLTDLAPFRARSRPRTKPATAGLCAVMPVYRNAAATLAALRSLYAALGPKRVGTVPIVVVDDASPEPDLVRMIDAEHQAGRIHLRRHRHNRGFPGAANAGISAARRLLPGCDILLLNADILIPPGAPERLQAALYASDATASATPLSNEATILSYPAPQGGNPPPDLAATTRLDRLARRANPAGIVEIPTAIGFCMAIRHDALDATGRFDQRLFAQGYGEENDWCRRAAALGFRHVGVPGVYVAHHANTSFGAAASSLCARNLPILERRHPGYHALIAAHHADDPLQPARFRLDRARFQSATSSTGAVVLVSHDHGGGIARVIAARMASLRAAGLRPILIQPDFSDPASRASFIGTARLTDDAPQDYPNLCYAMPDRFAALVALLRRETVRHVEFHHTLGHHPIIRDLATALDVPAEHIIHDYASFCKRVNLIGPARRYCGEPDAAGCDACIAAAGSELTDPISPAALITRSRAEFRAARRISVPSADVQARLQRHFPGIKPTITPWEDDAAPFALRAPPPAGARLIAVVGGIGPAKGFDVLLDCARDAASNNLPLRFVLIGTSEDDAALIATGRVLITGAYQEGEAAGLIARSGAQLGFLPSIWPETWCFALSEAWRGGLYVVGFDLGAPAARIKATGRGFLLPLGLPTARINQTLLAWRPNLGNLNNRIQPLMSSAPAPTDANPPP</sequence>
<evidence type="ECO:0000256" key="3">
    <source>
        <dbReference type="ARBA" id="ARBA00022679"/>
    </source>
</evidence>
<dbReference type="RefSeq" id="WP_051657229.1">
    <property type="nucleotide sequence ID" value="NZ_FTNE01000005.1"/>
</dbReference>
<dbReference type="PANTHER" id="PTHR43179">
    <property type="entry name" value="RHAMNOSYLTRANSFERASE WBBL"/>
    <property type="match status" value="1"/>
</dbReference>
<dbReference type="Gene3D" id="3.90.550.10">
    <property type="entry name" value="Spore Coat Polysaccharide Biosynthesis Protein SpsA, Chain A"/>
    <property type="match status" value="1"/>
</dbReference>
<keyword evidence="3 5" id="KW-0808">Transferase</keyword>
<reference evidence="5 6" key="1">
    <citation type="submission" date="2017-01" db="EMBL/GenBank/DDBJ databases">
        <authorList>
            <person name="Varghese N."/>
            <person name="Submissions S."/>
        </authorList>
    </citation>
    <scope>NUCLEOTIDE SEQUENCE [LARGE SCALE GENOMIC DNA]</scope>
    <source>
        <strain evidence="5 6">ATCC 35905</strain>
    </source>
</reference>
<gene>
    <name evidence="5" type="ORF">SAMN05421828_105142</name>
</gene>
<accession>A0A8G2CJF5</accession>
<dbReference type="InterPro" id="IPR001173">
    <property type="entry name" value="Glyco_trans_2-like"/>
</dbReference>
<dbReference type="Proteomes" id="UP000186308">
    <property type="component" value="Unassembled WGS sequence"/>
</dbReference>
<dbReference type="SUPFAM" id="SSF53448">
    <property type="entry name" value="Nucleotide-diphospho-sugar transferases"/>
    <property type="match status" value="1"/>
</dbReference>
<keyword evidence="6" id="KW-1185">Reference proteome</keyword>
<name>A0A8G2CJF5_ACIRU</name>
<protein>
    <submittedName>
        <fullName evidence="5">Glycosyltransferase, GT2 family</fullName>
    </submittedName>
</protein>
<dbReference type="EMBL" id="FTNE01000005">
    <property type="protein sequence ID" value="SIQ50355.1"/>
    <property type="molecule type" value="Genomic_DNA"/>
</dbReference>
<dbReference type="OrthoDB" id="9771846at2"/>
<dbReference type="Gene3D" id="3.40.50.2000">
    <property type="entry name" value="Glycogen Phosphorylase B"/>
    <property type="match status" value="1"/>
</dbReference>
<evidence type="ECO:0000313" key="6">
    <source>
        <dbReference type="Proteomes" id="UP000186308"/>
    </source>
</evidence>
<evidence type="ECO:0000259" key="4">
    <source>
        <dbReference type="Pfam" id="PF00535"/>
    </source>
</evidence>
<proteinExistence type="inferred from homology"/>
<dbReference type="Pfam" id="PF00535">
    <property type="entry name" value="Glycos_transf_2"/>
    <property type="match status" value="1"/>
</dbReference>
<dbReference type="Pfam" id="PF13692">
    <property type="entry name" value="Glyco_trans_1_4"/>
    <property type="match status" value="1"/>
</dbReference>
<dbReference type="SUPFAM" id="SSF53756">
    <property type="entry name" value="UDP-Glycosyltransferase/glycogen phosphorylase"/>
    <property type="match status" value="1"/>
</dbReference>
<evidence type="ECO:0000313" key="5">
    <source>
        <dbReference type="EMBL" id="SIQ50355.1"/>
    </source>
</evidence>
<organism evidence="5 6">
    <name type="scientific">Acidiphilium rubrum</name>
    <dbReference type="NCBI Taxonomy" id="526"/>
    <lineage>
        <taxon>Bacteria</taxon>
        <taxon>Pseudomonadati</taxon>
        <taxon>Pseudomonadota</taxon>
        <taxon>Alphaproteobacteria</taxon>
        <taxon>Acetobacterales</taxon>
        <taxon>Acidocellaceae</taxon>
        <taxon>Acidiphilium</taxon>
    </lineage>
</organism>
<evidence type="ECO:0000256" key="1">
    <source>
        <dbReference type="ARBA" id="ARBA00006739"/>
    </source>
</evidence>
<keyword evidence="2" id="KW-0328">Glycosyltransferase</keyword>
<dbReference type="PANTHER" id="PTHR43179:SF12">
    <property type="entry name" value="GALACTOFURANOSYLTRANSFERASE GLFT2"/>
    <property type="match status" value="1"/>
</dbReference>
<dbReference type="GO" id="GO:0016757">
    <property type="term" value="F:glycosyltransferase activity"/>
    <property type="evidence" value="ECO:0007669"/>
    <property type="project" value="UniProtKB-KW"/>
</dbReference>
<dbReference type="AlphaFoldDB" id="A0A8G2CJF5"/>
<comment type="similarity">
    <text evidence="1">Belongs to the glycosyltransferase 2 family.</text>
</comment>